<dbReference type="SUPFAM" id="SSF46565">
    <property type="entry name" value="Chaperone J-domain"/>
    <property type="match status" value="2"/>
</dbReference>
<dbReference type="PROSITE" id="PS50076">
    <property type="entry name" value="DNAJ_2"/>
    <property type="match status" value="1"/>
</dbReference>
<accession>A0A1H8LXV5</accession>
<dbReference type="RefSeq" id="WP_256206109.1">
    <property type="nucleotide sequence ID" value="NZ_FNOE01000004.1"/>
</dbReference>
<protein>
    <recommendedName>
        <fullName evidence="1">J domain-containing protein</fullName>
    </recommendedName>
</protein>
<evidence type="ECO:0000313" key="2">
    <source>
        <dbReference type="EMBL" id="SEO09919.1"/>
    </source>
</evidence>
<gene>
    <name evidence="2" type="ORF">SAMN05216333_10495</name>
</gene>
<dbReference type="InterPro" id="IPR036869">
    <property type="entry name" value="J_dom_sf"/>
</dbReference>
<dbReference type="Gene3D" id="1.10.287.110">
    <property type="entry name" value="DnaJ domain"/>
    <property type="match status" value="2"/>
</dbReference>
<dbReference type="PANTHER" id="PTHR45295:SF1">
    <property type="entry name" value="CHAPERONE PROTEIN DNAJ C76, CHLOROPLASTIC"/>
    <property type="match status" value="1"/>
</dbReference>
<dbReference type="InterPro" id="IPR001623">
    <property type="entry name" value="DnaJ_domain"/>
</dbReference>
<dbReference type="STRING" id="42354.SAMN05216333_10495"/>
<feature type="domain" description="J" evidence="1">
    <location>
        <begin position="7"/>
        <end position="70"/>
    </location>
</feature>
<dbReference type="CDD" id="cd06257">
    <property type="entry name" value="DnaJ"/>
    <property type="match status" value="2"/>
</dbReference>
<dbReference type="Proteomes" id="UP000198814">
    <property type="component" value="Unassembled WGS sequence"/>
</dbReference>
<reference evidence="3" key="1">
    <citation type="submission" date="2016-10" db="EMBL/GenBank/DDBJ databases">
        <authorList>
            <person name="Varghese N."/>
            <person name="Submissions S."/>
        </authorList>
    </citation>
    <scope>NUCLEOTIDE SEQUENCE [LARGE SCALE GENOMIC DNA]</scope>
    <source>
        <strain evidence="3">Nm76</strain>
    </source>
</reference>
<evidence type="ECO:0000313" key="3">
    <source>
        <dbReference type="Proteomes" id="UP000198814"/>
    </source>
</evidence>
<organism evidence="2 3">
    <name type="scientific">Nitrosomonas oligotropha</name>
    <dbReference type="NCBI Taxonomy" id="42354"/>
    <lineage>
        <taxon>Bacteria</taxon>
        <taxon>Pseudomonadati</taxon>
        <taxon>Pseudomonadota</taxon>
        <taxon>Betaproteobacteria</taxon>
        <taxon>Nitrosomonadales</taxon>
        <taxon>Nitrosomonadaceae</taxon>
        <taxon>Nitrosomonas</taxon>
    </lineage>
</organism>
<dbReference type="AlphaFoldDB" id="A0A1H8LXV5"/>
<sequence>MMIERRNFYRILHVQPDAPMAVITESYRVLMQKLNIRADLNNPDWNASLLNIAYNTLRDPVKRAAYDRELLKRYHIRVLSQGALGSKTEVEVESARSEQPSGLNQRNYYRILQIQPDAPIATIKASYQALKKSTVGDTALLDEAYRVLSDPRMRQQYDDIFAGGLFRAARKTTQQNSNLPGLTVRENNTSQFAVEQYRPVITRYCSFCKTPNVPQPGVYQSENCLECGSPLLLLHHENLESSQRAMRRVNISGKFEFYLFWPGRPCLGTCQDLSPMGIRFMTTEILDSNDVIKIDAPSFQAVAEVTHKRYEKKGFSVGTRFIAIKFDQRYGNFVTVQV</sequence>
<dbReference type="Pfam" id="PF00226">
    <property type="entry name" value="DnaJ"/>
    <property type="match status" value="1"/>
</dbReference>
<evidence type="ECO:0000259" key="1">
    <source>
        <dbReference type="PROSITE" id="PS50076"/>
    </source>
</evidence>
<proteinExistence type="predicted"/>
<dbReference type="SMART" id="SM00271">
    <property type="entry name" value="DnaJ"/>
    <property type="match status" value="2"/>
</dbReference>
<name>A0A1H8LXV5_9PROT</name>
<dbReference type="PANTHER" id="PTHR45295">
    <property type="entry name" value="CHAPERONE PROTEIN DNAJ C76, CHLOROPLASTIC"/>
    <property type="match status" value="1"/>
</dbReference>
<keyword evidence="3" id="KW-1185">Reference proteome</keyword>
<dbReference type="EMBL" id="FODO01000004">
    <property type="protein sequence ID" value="SEO09919.1"/>
    <property type="molecule type" value="Genomic_DNA"/>
</dbReference>